<proteinExistence type="predicted"/>
<name>A0A4R5LWV4_9GAMM</name>
<dbReference type="AlphaFoldDB" id="A0A4R5LWV4"/>
<gene>
    <name evidence="1" type="ORF">E2F43_07040</name>
</gene>
<dbReference type="PANTHER" id="PTHR43544:SF12">
    <property type="entry name" value="NAD(P)-BINDING ROSSMANN-FOLD SUPERFAMILY PROTEIN"/>
    <property type="match status" value="1"/>
</dbReference>
<dbReference type="GO" id="GO:0005737">
    <property type="term" value="C:cytoplasm"/>
    <property type="evidence" value="ECO:0007669"/>
    <property type="project" value="TreeGrafter"/>
</dbReference>
<dbReference type="EMBL" id="SMSE01000001">
    <property type="protein sequence ID" value="TDG15974.1"/>
    <property type="molecule type" value="Genomic_DNA"/>
</dbReference>
<dbReference type="PANTHER" id="PTHR43544">
    <property type="entry name" value="SHORT-CHAIN DEHYDROGENASE/REDUCTASE"/>
    <property type="match status" value="1"/>
</dbReference>
<dbReference type="InterPro" id="IPR051468">
    <property type="entry name" value="Fungal_SecMetab_SDRs"/>
</dbReference>
<dbReference type="RefSeq" id="WP_133210954.1">
    <property type="nucleotide sequence ID" value="NZ_SMSE01000001.1"/>
</dbReference>
<dbReference type="PRINTS" id="PR00081">
    <property type="entry name" value="GDHRDH"/>
</dbReference>
<accession>A0A4R5LWV4</accession>
<protein>
    <submittedName>
        <fullName evidence="1">SDR family NAD(P)-dependent oxidoreductase</fullName>
    </submittedName>
</protein>
<dbReference type="InterPro" id="IPR002347">
    <property type="entry name" value="SDR_fam"/>
</dbReference>
<organism evidence="1 2">
    <name type="scientific">Seongchinamella unica</name>
    <dbReference type="NCBI Taxonomy" id="2547392"/>
    <lineage>
        <taxon>Bacteria</taxon>
        <taxon>Pseudomonadati</taxon>
        <taxon>Pseudomonadota</taxon>
        <taxon>Gammaproteobacteria</taxon>
        <taxon>Cellvibrionales</taxon>
        <taxon>Halieaceae</taxon>
        <taxon>Seongchinamella</taxon>
    </lineage>
</organism>
<keyword evidence="2" id="KW-1185">Reference proteome</keyword>
<sequence length="264" mass="28709">MTEITAQATESGAASSESAGFLHLPEFNVVVAGNGAIGSAILAQLLHQPGLGRAFLLARRPETVLEDSRVTPVYVDAREPASITNAAESIGQQVGRIHLLINTIGMLHSEGHSPEKRLRDIDPEQLQRSFAINATFLPLLCQAFGSLMRHQQPAVLASLSARVGSIEDNGLGGWYSYRAAKAAQNMLLRTLSCEWKISHRNVSVVALHPGTVESRLSAPFIGKNYRKRVLTPEQSATALLEVIAQLRPGRTGEFYDWQGKPVPW</sequence>
<dbReference type="Proteomes" id="UP000295554">
    <property type="component" value="Unassembled WGS sequence"/>
</dbReference>
<dbReference type="GO" id="GO:0016491">
    <property type="term" value="F:oxidoreductase activity"/>
    <property type="evidence" value="ECO:0007669"/>
    <property type="project" value="TreeGrafter"/>
</dbReference>
<dbReference type="OrthoDB" id="9785826at2"/>
<dbReference type="Pfam" id="PF00106">
    <property type="entry name" value="adh_short"/>
    <property type="match status" value="1"/>
</dbReference>
<reference evidence="1 2" key="1">
    <citation type="submission" date="2019-03" db="EMBL/GenBank/DDBJ databases">
        <title>Seongchinamella monodicae gen. nov., sp. nov., a novel member of the Gammaproteobacteria isolated from a tidal mudflat of beach.</title>
        <authorList>
            <person name="Yang H.G."/>
            <person name="Kang J.W."/>
            <person name="Lee S.D."/>
        </authorList>
    </citation>
    <scope>NUCLEOTIDE SEQUENCE [LARGE SCALE GENOMIC DNA]</scope>
    <source>
        <strain evidence="1 2">GH4-78</strain>
    </source>
</reference>
<comment type="caution">
    <text evidence="1">The sequence shown here is derived from an EMBL/GenBank/DDBJ whole genome shotgun (WGS) entry which is preliminary data.</text>
</comment>
<dbReference type="InterPro" id="IPR036291">
    <property type="entry name" value="NAD(P)-bd_dom_sf"/>
</dbReference>
<dbReference type="Gene3D" id="3.40.50.720">
    <property type="entry name" value="NAD(P)-binding Rossmann-like Domain"/>
    <property type="match status" value="1"/>
</dbReference>
<evidence type="ECO:0000313" key="1">
    <source>
        <dbReference type="EMBL" id="TDG15974.1"/>
    </source>
</evidence>
<evidence type="ECO:0000313" key="2">
    <source>
        <dbReference type="Proteomes" id="UP000295554"/>
    </source>
</evidence>
<dbReference type="SUPFAM" id="SSF51735">
    <property type="entry name" value="NAD(P)-binding Rossmann-fold domains"/>
    <property type="match status" value="1"/>
</dbReference>